<keyword evidence="5" id="KW-0964">Secreted</keyword>
<evidence type="ECO:0000256" key="4">
    <source>
        <dbReference type="ARBA" id="ARBA00016244"/>
    </source>
</evidence>
<dbReference type="Proteomes" id="UP000243978">
    <property type="component" value="Unassembled WGS sequence"/>
</dbReference>
<keyword evidence="10" id="KW-1185">Reference proteome</keyword>
<dbReference type="EMBL" id="QBKS01000001">
    <property type="protein sequence ID" value="PTX57600.1"/>
    <property type="molecule type" value="Genomic_DNA"/>
</dbReference>
<dbReference type="PANTHER" id="PTHR30033">
    <property type="entry name" value="FLAGELLAR HOOK-ASSOCIATED PROTEIN 1"/>
    <property type="match status" value="1"/>
</dbReference>
<dbReference type="Pfam" id="PF22638">
    <property type="entry name" value="FlgK_D1"/>
    <property type="match status" value="1"/>
</dbReference>
<sequence length="482" mass="50068">MSISSALSNAVSGLGAVSRSAELVSSNVANAMTEGYGRREIQLGSSQTGTRGSGVRVLGIERMVNQAALSDRRLADAGASYSQSMASVHQVMERVIGTPEDEASLSAHIDRFNQSLITAAANPSSEPRLASVLESSKALAAKFNSASDEVSRQRESADKSIGNMVASLNEALSDVDRLNDEIRRQIFTTGDASGLMDQRQIVIDQIARIIPISEVARDDGQVALVTPNGTTLVDADAAQFTFSVTPVITPDMTLASGALSGLTLTGAASQSGTALDAISGGSLAAKFEIRDTELPRVQDDLDALAADLIDRAAVADPSLSAGVPGLFTNSQSLAGSPYVEGLASRLQVNAAVDPSQGGALWRIRDGVEAGASGASDDNTRLSALVDAMAASRQPVGGAFSDAGSASALASDLASKTGQARFLAEQRQGFEASKVQAFSEALQGFGVDTDQEMQKLLLIEQNYAANAKVIQTIDDMLQSLLRI</sequence>
<gene>
    <name evidence="9" type="ORF">C8N43_2270</name>
</gene>
<dbReference type="PANTHER" id="PTHR30033:SF1">
    <property type="entry name" value="FLAGELLAR HOOK-ASSOCIATED PROTEIN 1"/>
    <property type="match status" value="1"/>
</dbReference>
<evidence type="ECO:0000259" key="8">
    <source>
        <dbReference type="Pfam" id="PF22638"/>
    </source>
</evidence>
<dbReference type="GO" id="GO:0009424">
    <property type="term" value="C:bacterial-type flagellum hook"/>
    <property type="evidence" value="ECO:0007669"/>
    <property type="project" value="InterPro"/>
</dbReference>
<dbReference type="GO" id="GO:0005576">
    <property type="term" value="C:extracellular region"/>
    <property type="evidence" value="ECO:0007669"/>
    <property type="project" value="UniProtKB-SubCell"/>
</dbReference>
<keyword evidence="6" id="KW-0975">Bacterial flagellum</keyword>
<dbReference type="InterPro" id="IPR053927">
    <property type="entry name" value="FlgK_helical"/>
</dbReference>
<name>A0A2T6BNE0_9RHOB</name>
<dbReference type="AlphaFoldDB" id="A0A2T6BNE0"/>
<evidence type="ECO:0000259" key="7">
    <source>
        <dbReference type="Pfam" id="PF06429"/>
    </source>
</evidence>
<evidence type="ECO:0000256" key="6">
    <source>
        <dbReference type="ARBA" id="ARBA00023143"/>
    </source>
</evidence>
<evidence type="ECO:0000256" key="3">
    <source>
        <dbReference type="ARBA" id="ARBA00009677"/>
    </source>
</evidence>
<accession>A0A2T6BNE0</accession>
<feature type="domain" description="Flagellar hook-associated protein FlgK helical" evidence="8">
    <location>
        <begin position="93"/>
        <end position="311"/>
    </location>
</feature>
<dbReference type="Pfam" id="PF06429">
    <property type="entry name" value="Flg_bbr_C"/>
    <property type="match status" value="1"/>
</dbReference>
<reference evidence="9 10" key="1">
    <citation type="submission" date="2018-04" db="EMBL/GenBank/DDBJ databases">
        <title>Genomic Encyclopedia of Archaeal and Bacterial Type Strains, Phase II (KMG-II): from individual species to whole genera.</title>
        <authorList>
            <person name="Goeker M."/>
        </authorList>
    </citation>
    <scope>NUCLEOTIDE SEQUENCE [LARGE SCALE GENOMIC DNA]</scope>
    <source>
        <strain evidence="9 10">DSM 100977</strain>
    </source>
</reference>
<feature type="domain" description="Flagellar basal-body/hook protein C-terminal" evidence="7">
    <location>
        <begin position="440"/>
        <end position="482"/>
    </location>
</feature>
<comment type="subcellular location">
    <subcellularLocation>
        <location evidence="1">Bacterial flagellum</location>
    </subcellularLocation>
    <subcellularLocation>
        <location evidence="2">Secreted</location>
    </subcellularLocation>
</comment>
<keyword evidence="9" id="KW-0282">Flagellum</keyword>
<evidence type="ECO:0000256" key="5">
    <source>
        <dbReference type="ARBA" id="ARBA00022525"/>
    </source>
</evidence>
<evidence type="ECO:0000313" key="10">
    <source>
        <dbReference type="Proteomes" id="UP000243978"/>
    </source>
</evidence>
<dbReference type="InterPro" id="IPR002371">
    <property type="entry name" value="FlgK"/>
</dbReference>
<comment type="similarity">
    <text evidence="3">Belongs to the flagella basal body rod proteins family.</text>
</comment>
<dbReference type="NCBIfam" id="TIGR02492">
    <property type="entry name" value="flgK_ends"/>
    <property type="match status" value="1"/>
</dbReference>
<comment type="caution">
    <text evidence="9">The sequence shown here is derived from an EMBL/GenBank/DDBJ whole genome shotgun (WGS) entry which is preliminary data.</text>
</comment>
<keyword evidence="9" id="KW-0969">Cilium</keyword>
<dbReference type="InterPro" id="IPR010930">
    <property type="entry name" value="Flg_bb/hook_C_dom"/>
</dbReference>
<protein>
    <recommendedName>
        <fullName evidence="4">Flagellar hook-associated protein 1</fullName>
    </recommendedName>
</protein>
<dbReference type="RefSeq" id="WP_107845685.1">
    <property type="nucleotide sequence ID" value="NZ_QBKS01000001.1"/>
</dbReference>
<dbReference type="SUPFAM" id="SSF64518">
    <property type="entry name" value="Phase 1 flagellin"/>
    <property type="match status" value="1"/>
</dbReference>
<evidence type="ECO:0000256" key="1">
    <source>
        <dbReference type="ARBA" id="ARBA00004365"/>
    </source>
</evidence>
<evidence type="ECO:0000313" key="9">
    <source>
        <dbReference type="EMBL" id="PTX57600.1"/>
    </source>
</evidence>
<evidence type="ECO:0000256" key="2">
    <source>
        <dbReference type="ARBA" id="ARBA00004613"/>
    </source>
</evidence>
<dbReference type="GO" id="GO:0005198">
    <property type="term" value="F:structural molecule activity"/>
    <property type="evidence" value="ECO:0007669"/>
    <property type="project" value="InterPro"/>
</dbReference>
<dbReference type="GO" id="GO:0044780">
    <property type="term" value="P:bacterial-type flagellum assembly"/>
    <property type="evidence" value="ECO:0007669"/>
    <property type="project" value="InterPro"/>
</dbReference>
<dbReference type="OrthoDB" id="7181295at2"/>
<keyword evidence="9" id="KW-0966">Cell projection</keyword>
<organism evidence="9 10">
    <name type="scientific">Litoreibacter ponti</name>
    <dbReference type="NCBI Taxonomy" id="1510457"/>
    <lineage>
        <taxon>Bacteria</taxon>
        <taxon>Pseudomonadati</taxon>
        <taxon>Pseudomonadota</taxon>
        <taxon>Alphaproteobacteria</taxon>
        <taxon>Rhodobacterales</taxon>
        <taxon>Roseobacteraceae</taxon>
        <taxon>Litoreibacter</taxon>
    </lineage>
</organism>
<proteinExistence type="inferred from homology"/>